<protein>
    <recommendedName>
        <fullName evidence="1">Ig-like domain-containing protein</fullName>
    </recommendedName>
</protein>
<evidence type="ECO:0000259" key="1">
    <source>
        <dbReference type="Pfam" id="PF19081"/>
    </source>
</evidence>
<sequence>MKIPLLYLKSEQTLFSIKTLASLSVLLYSVIFSFEGFAQNAIPGCTDKTSIMVGIVPVSGDAALTRSEVYAFGGSSNPNTGTQTCTVQKGGAEGLVTDHDRNITYMATCCGQSEILRYDYVTGTFLTPIKLPGEDLLDMTISSDNQFLYVTSYNGISKVSTISNSVVDYYQSSSFNNKTGGLWGIAIHPTTGNVYAGKNWNLSGQTSTIEYVSSSLTGASTLLATAPAGFNVRGINFSSDGDLWALLASNDSNIPDRLVRYNSTTGAVKETFNFSTNNSGPATGGAVDSFDLAFGPDGNLYITTYKGDCITKFDVTTKQFSTYVQYHAGVQGKSITFLCGNFKCNDCAAPAVTAANVATTTATCTNGIVNNNATATLSGLVFNATKAIEGAIKEGATFGTTPIFGAGANLTLNTGETSFTFTGLKPGTTYTIRVWAGSDACYNDVTFTTAALSAKVTSSAGATLCGAGIATLTAACTVGVPQWYSSASSTTTVGTGNSFITNVNSNTSFFVGCKLDNNACIVPTENRTEVKVNVSTPPAAPTQANVSGGVVCNTAASIDLTATCSTGTTPVWYDSQSSTTLLHTGSPFNVFVNATKTYFVGCKDLTSGCESALGTRATAVANFSTIATPSISTSTSPVCAGTNVVVSAPSSSTYAWTGPNGFTANTQNLTFNNIQTNQAGIYTLTVSNGICSATSTLNLLIFDSPQGITATATNSTCNVNTPKNDGSIKLSGFGVNLRFDVSTGATYTGTKTYTTATNIPSDGLLRSDISNPTTVFQQYTVRVFNANDCFADYTVTIQQVTCDCGEARCIPYTVQKTKTVTKKSLITISN</sequence>
<feature type="domain" description="Ig-like" evidence="1">
    <location>
        <begin position="538"/>
        <end position="619"/>
    </location>
</feature>
<dbReference type="RefSeq" id="WP_323296885.1">
    <property type="nucleotide sequence ID" value="NZ_JAYFUM010000011.1"/>
</dbReference>
<dbReference type="Gene3D" id="2.60.40.10">
    <property type="entry name" value="Immunoglobulins"/>
    <property type="match status" value="2"/>
</dbReference>
<gene>
    <name evidence="2" type="ORF">VB248_11290</name>
</gene>
<dbReference type="InterPro" id="IPR036179">
    <property type="entry name" value="Ig-like_dom_sf"/>
</dbReference>
<feature type="domain" description="Ig-like" evidence="1">
    <location>
        <begin position="458"/>
        <end position="535"/>
    </location>
</feature>
<dbReference type="EMBL" id="JAYFUM010000011">
    <property type="protein sequence ID" value="MEA5139727.1"/>
    <property type="molecule type" value="Genomic_DNA"/>
</dbReference>
<dbReference type="InterPro" id="IPR044023">
    <property type="entry name" value="Ig_7"/>
</dbReference>
<dbReference type="Gene3D" id="2.130.10.10">
    <property type="entry name" value="YVTN repeat-like/Quinoprotein amine dehydrogenase"/>
    <property type="match status" value="1"/>
</dbReference>
<dbReference type="InterPro" id="IPR013783">
    <property type="entry name" value="Ig-like_fold"/>
</dbReference>
<comment type="caution">
    <text evidence="2">The sequence shown here is derived from an EMBL/GenBank/DDBJ whole genome shotgun (WGS) entry which is preliminary data.</text>
</comment>
<proteinExistence type="predicted"/>
<evidence type="ECO:0000313" key="2">
    <source>
        <dbReference type="EMBL" id="MEA5139727.1"/>
    </source>
</evidence>
<dbReference type="InterPro" id="IPR015943">
    <property type="entry name" value="WD40/YVTN_repeat-like_dom_sf"/>
</dbReference>
<accession>A0ABU5QAS2</accession>
<dbReference type="SUPFAM" id="SSF63829">
    <property type="entry name" value="Calcium-dependent phosphotriesterase"/>
    <property type="match status" value="1"/>
</dbReference>
<dbReference type="SUPFAM" id="SSF49265">
    <property type="entry name" value="Fibronectin type III"/>
    <property type="match status" value="1"/>
</dbReference>
<dbReference type="SUPFAM" id="SSF48726">
    <property type="entry name" value="Immunoglobulin"/>
    <property type="match status" value="1"/>
</dbReference>
<name>A0ABU5QAS2_9BACT</name>
<organism evidence="2 3">
    <name type="scientific">Arcicella rigui</name>
    <dbReference type="NCBI Taxonomy" id="797020"/>
    <lineage>
        <taxon>Bacteria</taxon>
        <taxon>Pseudomonadati</taxon>
        <taxon>Bacteroidota</taxon>
        <taxon>Cytophagia</taxon>
        <taxon>Cytophagales</taxon>
        <taxon>Flectobacillaceae</taxon>
        <taxon>Arcicella</taxon>
    </lineage>
</organism>
<dbReference type="InterPro" id="IPR036116">
    <property type="entry name" value="FN3_sf"/>
</dbReference>
<keyword evidence="3" id="KW-1185">Reference proteome</keyword>
<dbReference type="Proteomes" id="UP001302949">
    <property type="component" value="Unassembled WGS sequence"/>
</dbReference>
<dbReference type="InterPro" id="IPR003961">
    <property type="entry name" value="FN3_dom"/>
</dbReference>
<reference evidence="2 3" key="1">
    <citation type="submission" date="2023-12" db="EMBL/GenBank/DDBJ databases">
        <title>Novel species of the genus Arcicella isolated from rivers.</title>
        <authorList>
            <person name="Lu H."/>
        </authorList>
    </citation>
    <scope>NUCLEOTIDE SEQUENCE [LARGE SCALE GENOMIC DNA]</scope>
    <source>
        <strain evidence="2 3">KCTC 23307</strain>
    </source>
</reference>
<dbReference type="CDD" id="cd00063">
    <property type="entry name" value="FN3"/>
    <property type="match status" value="1"/>
</dbReference>
<evidence type="ECO:0000313" key="3">
    <source>
        <dbReference type="Proteomes" id="UP001302949"/>
    </source>
</evidence>
<dbReference type="Pfam" id="PF19081">
    <property type="entry name" value="Ig_7"/>
    <property type="match status" value="2"/>
</dbReference>